<dbReference type="RefSeq" id="WP_200824233.1">
    <property type="nucleotide sequence ID" value="NZ_FNVT01000007.1"/>
</dbReference>
<dbReference type="AlphaFoldDB" id="A0A1H6E0N6"/>
<organism evidence="2 3">
    <name type="scientific">Nonomuraea solani</name>
    <dbReference type="NCBI Taxonomy" id="1144553"/>
    <lineage>
        <taxon>Bacteria</taxon>
        <taxon>Bacillati</taxon>
        <taxon>Actinomycetota</taxon>
        <taxon>Actinomycetes</taxon>
        <taxon>Streptosporangiales</taxon>
        <taxon>Streptosporangiaceae</taxon>
        <taxon>Nonomuraea</taxon>
    </lineage>
</organism>
<evidence type="ECO:0000313" key="3">
    <source>
        <dbReference type="Proteomes" id="UP000236732"/>
    </source>
</evidence>
<name>A0A1H6E0N6_9ACTN</name>
<dbReference type="Proteomes" id="UP000236732">
    <property type="component" value="Unassembled WGS sequence"/>
</dbReference>
<dbReference type="EMBL" id="FNVT01000007">
    <property type="protein sequence ID" value="SEG91160.1"/>
    <property type="molecule type" value="Genomic_DNA"/>
</dbReference>
<reference evidence="2 3" key="1">
    <citation type="submission" date="2016-10" db="EMBL/GenBank/DDBJ databases">
        <authorList>
            <person name="de Groot N.N."/>
        </authorList>
    </citation>
    <scope>NUCLEOTIDE SEQUENCE [LARGE SCALE GENOMIC DNA]</scope>
    <source>
        <strain evidence="2 3">CGMCC 4.7037</strain>
    </source>
</reference>
<keyword evidence="1" id="KW-0732">Signal</keyword>
<feature type="chain" id="PRO_5009296380" evidence="1">
    <location>
        <begin position="29"/>
        <end position="77"/>
    </location>
</feature>
<sequence>MHVTPRRIAAAALVAGGLTFIAAPAAHAVVDPVAFLTCAGGTPADLTALVDPTAVVADPASLAAPPEIPAATHCLAP</sequence>
<proteinExistence type="predicted"/>
<feature type="signal peptide" evidence="1">
    <location>
        <begin position="1"/>
        <end position="28"/>
    </location>
</feature>
<protein>
    <submittedName>
        <fullName evidence="2">Uncharacterized protein</fullName>
    </submittedName>
</protein>
<gene>
    <name evidence="2" type="ORF">SAMN05444920_107205</name>
</gene>
<keyword evidence="3" id="KW-1185">Reference proteome</keyword>
<accession>A0A1H6E0N6</accession>
<evidence type="ECO:0000313" key="2">
    <source>
        <dbReference type="EMBL" id="SEG91160.1"/>
    </source>
</evidence>
<evidence type="ECO:0000256" key="1">
    <source>
        <dbReference type="SAM" id="SignalP"/>
    </source>
</evidence>